<dbReference type="GO" id="GO:1903426">
    <property type="term" value="P:regulation of reactive oxygen species biosynthetic process"/>
    <property type="evidence" value="ECO:0007669"/>
    <property type="project" value="TreeGrafter"/>
</dbReference>
<feature type="region of interest" description="Disordered" evidence="16">
    <location>
        <begin position="1694"/>
        <end position="1724"/>
    </location>
</feature>
<evidence type="ECO:0000256" key="5">
    <source>
        <dbReference type="ARBA" id="ARBA00022723"/>
    </source>
</evidence>
<evidence type="ECO:0000256" key="7">
    <source>
        <dbReference type="ARBA" id="ARBA00022753"/>
    </source>
</evidence>
<feature type="region of interest" description="Disordered" evidence="16">
    <location>
        <begin position="418"/>
        <end position="465"/>
    </location>
</feature>
<feature type="compositionally biased region" description="Low complexity" evidence="16">
    <location>
        <begin position="41"/>
        <end position="50"/>
    </location>
</feature>
<evidence type="ECO:0000256" key="1">
    <source>
        <dbReference type="ARBA" id="ARBA00004608"/>
    </source>
</evidence>
<dbReference type="SUPFAM" id="SSF46785">
    <property type="entry name" value="Winged helix' DNA-binding domain"/>
    <property type="match status" value="1"/>
</dbReference>
<dbReference type="FunFam" id="3.50.7.10:FF:000007">
    <property type="entry name" value="1-phosphatidylinositol 3-phosphate 5-kinase isoform X1"/>
    <property type="match status" value="1"/>
</dbReference>
<feature type="compositionally biased region" description="Polar residues" evidence="16">
    <location>
        <begin position="1797"/>
        <end position="1810"/>
    </location>
</feature>
<dbReference type="InterPro" id="IPR027484">
    <property type="entry name" value="PInositol-4-P-5-kinase_N"/>
</dbReference>
<dbReference type="GO" id="GO:0000285">
    <property type="term" value="F:1-phosphatidylinositol-3-phosphate 5-kinase activity"/>
    <property type="evidence" value="ECO:0007669"/>
    <property type="project" value="UniProtKB-EC"/>
</dbReference>
<dbReference type="FunFam" id="3.30.810.10:FF:000001">
    <property type="entry name" value="1-phosphatidylinositol 3-phosphate 5-kinase FAB1"/>
    <property type="match status" value="1"/>
</dbReference>
<dbReference type="PANTHER" id="PTHR46715:SF1">
    <property type="entry name" value="1-PHOSPHATIDYLINOSITOL 3-PHOSPHATE 5-KINASE"/>
    <property type="match status" value="1"/>
</dbReference>
<feature type="domain" description="PIPK" evidence="19">
    <location>
        <begin position="1847"/>
        <end position="2179"/>
    </location>
</feature>
<dbReference type="OrthoDB" id="158357at2759"/>
<dbReference type="GO" id="GO:0052810">
    <property type="term" value="F:1-phosphatidylinositol-5-kinase activity"/>
    <property type="evidence" value="ECO:0007669"/>
    <property type="project" value="TreeGrafter"/>
</dbReference>
<feature type="region of interest" description="Disordered" evidence="16">
    <location>
        <begin position="88"/>
        <end position="109"/>
    </location>
</feature>
<dbReference type="STRING" id="6573.A0A210QQT4"/>
<dbReference type="Pfam" id="PF00118">
    <property type="entry name" value="Cpn60_TCP1"/>
    <property type="match status" value="1"/>
</dbReference>
<dbReference type="CDD" id="cd17300">
    <property type="entry name" value="PIPKc_PIKfyve"/>
    <property type="match status" value="1"/>
</dbReference>
<dbReference type="SMART" id="SM00064">
    <property type="entry name" value="FYVE"/>
    <property type="match status" value="1"/>
</dbReference>
<name>A0A210QQT4_MIZYE</name>
<dbReference type="Gene3D" id="3.50.7.10">
    <property type="entry name" value="GroEL"/>
    <property type="match status" value="1"/>
</dbReference>
<keyword evidence="21" id="KW-1185">Reference proteome</keyword>
<dbReference type="Pfam" id="PF00610">
    <property type="entry name" value="DEP"/>
    <property type="match status" value="1"/>
</dbReference>
<evidence type="ECO:0000259" key="19">
    <source>
        <dbReference type="PROSITE" id="PS51455"/>
    </source>
</evidence>
<comment type="subcellular location">
    <subcellularLocation>
        <location evidence="1">Endosome membrane</location>
    </subcellularLocation>
</comment>
<evidence type="ECO:0000256" key="13">
    <source>
        <dbReference type="ARBA" id="ARBA00052820"/>
    </source>
</evidence>
<proteinExistence type="predicted"/>
<dbReference type="GO" id="GO:0010008">
    <property type="term" value="C:endosome membrane"/>
    <property type="evidence" value="ECO:0007669"/>
    <property type="project" value="UniProtKB-SubCell"/>
</dbReference>
<comment type="caution">
    <text evidence="20">The sequence shown here is derived from an EMBL/GenBank/DDBJ whole genome shotgun (WGS) entry which is preliminary data.</text>
</comment>
<keyword evidence="12" id="KW-0472">Membrane</keyword>
<evidence type="ECO:0000259" key="17">
    <source>
        <dbReference type="PROSITE" id="PS50178"/>
    </source>
</evidence>
<keyword evidence="5" id="KW-0479">Metal-binding</keyword>
<comment type="catalytic activity">
    <reaction evidence="13">
        <text>a 1,2-diacyl-sn-glycero-3-phospho-(1D-myo-inositol-3-phosphate) + ATP = a 1,2-diacyl-sn-glycero-3-phospho-(1D-myo-inositol-3,5-bisphosphate) + ADP + H(+)</text>
        <dbReference type="Rhea" id="RHEA:13609"/>
        <dbReference type="ChEBI" id="CHEBI:15378"/>
        <dbReference type="ChEBI" id="CHEBI:30616"/>
        <dbReference type="ChEBI" id="CHEBI:57923"/>
        <dbReference type="ChEBI" id="CHEBI:58088"/>
        <dbReference type="ChEBI" id="CHEBI:456216"/>
        <dbReference type="EC" id="2.7.1.150"/>
    </reaction>
    <physiologicalReaction direction="left-to-right" evidence="13">
        <dbReference type="Rhea" id="RHEA:13610"/>
    </physiologicalReaction>
</comment>
<dbReference type="FunFam" id="3.30.800.10:FF:000004">
    <property type="entry name" value="1-phosphatidylinositol 3-phosphate 5-kinase isoform X1"/>
    <property type="match status" value="1"/>
</dbReference>
<evidence type="ECO:0000256" key="6">
    <source>
        <dbReference type="ARBA" id="ARBA00022741"/>
    </source>
</evidence>
<dbReference type="InterPro" id="IPR013083">
    <property type="entry name" value="Znf_RING/FYVE/PHD"/>
</dbReference>
<dbReference type="Pfam" id="PF01363">
    <property type="entry name" value="FYVE"/>
    <property type="match status" value="1"/>
</dbReference>
<dbReference type="SUPFAM" id="SSF52029">
    <property type="entry name" value="GroEL apical domain-like"/>
    <property type="match status" value="1"/>
</dbReference>
<dbReference type="Gene3D" id="3.30.800.10">
    <property type="entry name" value="Phosphatidylinositol Phosphate Kinase II Beta"/>
    <property type="match status" value="1"/>
</dbReference>
<gene>
    <name evidence="20" type="ORF">KP79_PYT00765</name>
</gene>
<feature type="compositionally biased region" description="Polar residues" evidence="16">
    <location>
        <begin position="1706"/>
        <end position="1715"/>
    </location>
</feature>
<evidence type="ECO:0000256" key="10">
    <source>
        <dbReference type="ARBA" id="ARBA00022833"/>
    </source>
</evidence>
<feature type="domain" description="FYVE-type" evidence="17">
    <location>
        <begin position="144"/>
        <end position="199"/>
    </location>
</feature>
<dbReference type="InterPro" id="IPR017455">
    <property type="entry name" value="Znf_FYVE-rel"/>
</dbReference>
<evidence type="ECO:0000256" key="2">
    <source>
        <dbReference type="ARBA" id="ARBA00012009"/>
    </source>
</evidence>
<accession>A0A210QQT4</accession>
<dbReference type="GO" id="GO:0035556">
    <property type="term" value="P:intracellular signal transduction"/>
    <property type="evidence" value="ECO:0007669"/>
    <property type="project" value="InterPro"/>
</dbReference>
<dbReference type="InterPro" id="IPR036390">
    <property type="entry name" value="WH_DNA-bd_sf"/>
</dbReference>
<dbReference type="SMART" id="SM00330">
    <property type="entry name" value="PIPKc"/>
    <property type="match status" value="1"/>
</dbReference>
<evidence type="ECO:0000313" key="20">
    <source>
        <dbReference type="EMBL" id="OWF51091.1"/>
    </source>
</evidence>
<keyword evidence="9 15" id="KW-0418">Kinase</keyword>
<evidence type="ECO:0000259" key="18">
    <source>
        <dbReference type="PROSITE" id="PS50186"/>
    </source>
</evidence>
<keyword evidence="4 15" id="KW-0808">Transferase</keyword>
<dbReference type="InterPro" id="IPR002498">
    <property type="entry name" value="PInositol-4-P-4/5-kinase_core"/>
</dbReference>
<dbReference type="InterPro" id="IPR043548">
    <property type="entry name" value="PIKfyve"/>
</dbReference>
<keyword evidence="3" id="KW-0597">Phosphoprotein</keyword>
<feature type="region of interest" description="Disordered" evidence="16">
    <location>
        <begin position="1797"/>
        <end position="1830"/>
    </location>
</feature>
<evidence type="ECO:0000256" key="8">
    <source>
        <dbReference type="ARBA" id="ARBA00022771"/>
    </source>
</evidence>
<dbReference type="Proteomes" id="UP000242188">
    <property type="component" value="Unassembled WGS sequence"/>
</dbReference>
<dbReference type="SUPFAM" id="SSF56104">
    <property type="entry name" value="SAICAR synthase-like"/>
    <property type="match status" value="1"/>
</dbReference>
<dbReference type="GO" id="GO:0008270">
    <property type="term" value="F:zinc ion binding"/>
    <property type="evidence" value="ECO:0007669"/>
    <property type="project" value="UniProtKB-KW"/>
</dbReference>
<feature type="region of interest" description="Disordered" evidence="16">
    <location>
        <begin position="1531"/>
        <end position="1597"/>
    </location>
</feature>
<feature type="region of interest" description="Disordered" evidence="16">
    <location>
        <begin position="35"/>
        <end position="62"/>
    </location>
</feature>
<feature type="domain" description="DEP" evidence="18">
    <location>
        <begin position="310"/>
        <end position="386"/>
    </location>
</feature>
<reference evidence="20 21" key="1">
    <citation type="journal article" date="2017" name="Nat. Ecol. Evol.">
        <title>Scallop genome provides insights into evolution of bilaterian karyotype and development.</title>
        <authorList>
            <person name="Wang S."/>
            <person name="Zhang J."/>
            <person name="Jiao W."/>
            <person name="Li J."/>
            <person name="Xun X."/>
            <person name="Sun Y."/>
            <person name="Guo X."/>
            <person name="Huan P."/>
            <person name="Dong B."/>
            <person name="Zhang L."/>
            <person name="Hu X."/>
            <person name="Sun X."/>
            <person name="Wang J."/>
            <person name="Zhao C."/>
            <person name="Wang Y."/>
            <person name="Wang D."/>
            <person name="Huang X."/>
            <person name="Wang R."/>
            <person name="Lv J."/>
            <person name="Li Y."/>
            <person name="Zhang Z."/>
            <person name="Liu B."/>
            <person name="Lu W."/>
            <person name="Hui Y."/>
            <person name="Liang J."/>
            <person name="Zhou Z."/>
            <person name="Hou R."/>
            <person name="Li X."/>
            <person name="Liu Y."/>
            <person name="Li H."/>
            <person name="Ning X."/>
            <person name="Lin Y."/>
            <person name="Zhao L."/>
            <person name="Xing Q."/>
            <person name="Dou J."/>
            <person name="Li Y."/>
            <person name="Mao J."/>
            <person name="Guo H."/>
            <person name="Dou H."/>
            <person name="Li T."/>
            <person name="Mu C."/>
            <person name="Jiang W."/>
            <person name="Fu Q."/>
            <person name="Fu X."/>
            <person name="Miao Y."/>
            <person name="Liu J."/>
            <person name="Yu Q."/>
            <person name="Li R."/>
            <person name="Liao H."/>
            <person name="Li X."/>
            <person name="Kong Y."/>
            <person name="Jiang Z."/>
            <person name="Chourrout D."/>
            <person name="Li R."/>
            <person name="Bao Z."/>
        </authorList>
    </citation>
    <scope>NUCLEOTIDE SEQUENCE [LARGE SCALE GENOMIC DNA]</scope>
    <source>
        <strain evidence="20 21">PY_sf001</strain>
    </source>
</reference>
<evidence type="ECO:0000256" key="9">
    <source>
        <dbReference type="ARBA" id="ARBA00022777"/>
    </source>
</evidence>
<evidence type="ECO:0000256" key="11">
    <source>
        <dbReference type="ARBA" id="ARBA00022840"/>
    </source>
</evidence>
<dbReference type="Pfam" id="PF01504">
    <property type="entry name" value="PIP5K"/>
    <property type="match status" value="2"/>
</dbReference>
<dbReference type="FunFam" id="3.30.40.10:FF:000057">
    <property type="entry name" value="1-phosphatidylinositol 3-phosphate 5-kinase isoform X1"/>
    <property type="match status" value="1"/>
</dbReference>
<dbReference type="GO" id="GO:0005524">
    <property type="term" value="F:ATP binding"/>
    <property type="evidence" value="ECO:0007669"/>
    <property type="project" value="UniProtKB-UniRule"/>
</dbReference>
<dbReference type="PROSITE" id="PS50178">
    <property type="entry name" value="ZF_FYVE"/>
    <property type="match status" value="1"/>
</dbReference>
<dbReference type="GO" id="GO:0046488">
    <property type="term" value="P:phosphatidylinositol metabolic process"/>
    <property type="evidence" value="ECO:0007669"/>
    <property type="project" value="UniProtKB-UniRule"/>
</dbReference>
<dbReference type="PROSITE" id="PS51455">
    <property type="entry name" value="PIPK"/>
    <property type="match status" value="1"/>
</dbReference>
<dbReference type="InterPro" id="IPR036388">
    <property type="entry name" value="WH-like_DNA-bd_sf"/>
</dbReference>
<dbReference type="SUPFAM" id="SSF57903">
    <property type="entry name" value="FYVE/PHD zinc finger"/>
    <property type="match status" value="1"/>
</dbReference>
<evidence type="ECO:0000256" key="4">
    <source>
        <dbReference type="ARBA" id="ARBA00022679"/>
    </source>
</evidence>
<evidence type="ECO:0000256" key="12">
    <source>
        <dbReference type="ARBA" id="ARBA00023136"/>
    </source>
</evidence>
<evidence type="ECO:0000313" key="21">
    <source>
        <dbReference type="Proteomes" id="UP000242188"/>
    </source>
</evidence>
<keyword evidence="7" id="KW-0967">Endosome</keyword>
<protein>
    <recommendedName>
        <fullName evidence="2">1-phosphatidylinositol-3-phosphate 5-kinase</fullName>
        <ecNumber evidence="2">2.7.1.150</ecNumber>
    </recommendedName>
</protein>
<dbReference type="EMBL" id="NEDP02002356">
    <property type="protein sequence ID" value="OWF51091.1"/>
    <property type="molecule type" value="Genomic_DNA"/>
</dbReference>
<keyword evidence="10" id="KW-0862">Zinc</keyword>
<dbReference type="InterPro" id="IPR027409">
    <property type="entry name" value="GroEL-like_apical_dom_sf"/>
</dbReference>
<keyword evidence="6 15" id="KW-0547">Nucleotide-binding</keyword>
<feature type="region of interest" description="Disordered" evidence="16">
    <location>
        <begin position="1163"/>
        <end position="1188"/>
    </location>
</feature>
<keyword evidence="8 14" id="KW-0863">Zinc-finger</keyword>
<dbReference type="PANTHER" id="PTHR46715">
    <property type="entry name" value="1-PHOSPHATIDYLINOSITOL 3-PHOSPHATE 5-KINASE"/>
    <property type="match status" value="1"/>
</dbReference>
<dbReference type="Gene3D" id="3.30.40.10">
    <property type="entry name" value="Zinc/RING finger domain, C3HC4 (zinc finger)"/>
    <property type="match status" value="1"/>
</dbReference>
<dbReference type="Gene3D" id="3.30.810.10">
    <property type="entry name" value="2-Layer Sandwich"/>
    <property type="match status" value="1"/>
</dbReference>
<dbReference type="InterPro" id="IPR000591">
    <property type="entry name" value="DEP_dom"/>
</dbReference>
<dbReference type="InterPro" id="IPR011011">
    <property type="entry name" value="Znf_FYVE_PHD"/>
</dbReference>
<dbReference type="InterPro" id="IPR000306">
    <property type="entry name" value="Znf_FYVE"/>
</dbReference>
<keyword evidence="11 15" id="KW-0067">ATP-binding</keyword>
<dbReference type="CDD" id="cd03334">
    <property type="entry name" value="Fab1_TCP"/>
    <property type="match status" value="1"/>
</dbReference>
<evidence type="ECO:0000256" key="16">
    <source>
        <dbReference type="SAM" id="MobiDB-lite"/>
    </source>
</evidence>
<evidence type="ECO:0000256" key="3">
    <source>
        <dbReference type="ARBA" id="ARBA00022553"/>
    </source>
</evidence>
<dbReference type="GO" id="GO:0032438">
    <property type="term" value="P:melanosome organization"/>
    <property type="evidence" value="ECO:0007669"/>
    <property type="project" value="TreeGrafter"/>
</dbReference>
<dbReference type="GO" id="GO:0090385">
    <property type="term" value="P:phagosome-lysosome fusion"/>
    <property type="evidence" value="ECO:0007669"/>
    <property type="project" value="TreeGrafter"/>
</dbReference>
<feature type="compositionally biased region" description="Low complexity" evidence="16">
    <location>
        <begin position="1169"/>
        <end position="1180"/>
    </location>
</feature>
<dbReference type="PROSITE" id="PS50186">
    <property type="entry name" value="DEP"/>
    <property type="match status" value="1"/>
</dbReference>
<sequence length="2195" mass="246429">MMAMWDDTPTTLTVFGPLSSEVSEGGNLFTRLWKRSKDDSSSSSRASSQKSSRDPSVDREVTKRWVSVTPRVDNPEVTGVVTEVKEDDLREDLTASTSEVEQQHGDADRTLSSVLNRLSNILERRTTTPQAYRDSDFKQYWMPDSSCKECYDCGDKFTTFRRRHHCRICGQIFCSKCCNQELPGKIIGYKGGIRVCTYCGKVAMSALQNEPSTGDLRVEREDLRLSMEYTYSGGLMGANSIWGSSKKQGAANKARGHLSMTSSTTSLDQMAPFDLTPQTDYQNFENLYMDRKFFEDSTQLRDLWKHISDLDKGVEMQSHRIRLRTYHKCIVGNKLVDWLIKNDRAVRRVQAVVIGQALLNAGYLEPASGQQPLVFQDDFTLYKPSETSPMEQPEEFLPGGDDSCIENTEPEWLQQIEMDSDGDSVSEEHAEKMDSFQGLGVGRKHKDVTSQASSHDKTTGDEEEILDFEPLPRQDNHGTGVQEDIITDSVFTSSQTQSGAQILSTCRGWRTLEQVKDENDEKASFVKLKSLHDDHLRDLVSQMSCDEGLSKSWMDIVLGTAQRVSRYVHPDVKHAGDHMDIRKYIKFKKIPGGNKEQTCVIHGLVFTKNVAHKKMAHQLTNPTILLLKGSIEYQRVESKFSSLEPQILQEEEFLRKNVSKISSMKPKPDIVVVEKSVSRLAQNFLLATGITLLYNVKLAVMERLERFTQATIISSIDGIVSGPINLGFCHNFKACNFNLPSGENKTMLCFDGCATHLGCTISLRGGSSSELKRIKKIMRHIIYAAYNSQLEISLLMDEFAMPPGQLDDSIHVIDSADSTPSAGVDMVDSINNSDAIQEWVESTVAEGGANESGGVASEEVGVANENEGGATNVGDVNCSVDGNINSSMTSVDDKSDKQGDSYPEIVTLESEKGNMDTEEVCKCSENVKLNDKDMSNVLESEKDTAMENDLKTLVEEGKIKFTLGETNDDSEQDQDKNESLDLKMDLLNCDNIGRKTSSSEIITDQSDPLHNFEKNQDDTIFQSSITLQEKSQKRYQKFRKLLNEVLLSTSPFVKYDVPFLESESGSDCCSRKYFAHIDELYWSCRFDPTGYEMRRSQKYHEGEQPPKPPMSWSDVEVVESHPFILSELTSMDKGQIESMLADFRARGGRIILKPPFPNLVAGPKDLFDPSNRNSPSQQNNKGVSFSGKKDRRRDCLEFHRHQRLAVLLSSHSERSANHPFPCLPPQIVTMEFYGNQDITLGGFLEKFCFRESYSLQPYTCPSEACDIPMLDHVRRIVHNNGAIYISLRKLKNCVPGGDSAIMMWNWCRKCRQATPLMPMSQDTWNISFAKYLELHFYGNSFMRRVKSENCTHSLHQTFSQYLGHKNIVTTFKYYQITKLEIALPHCVINLETGSYQQHCTRLREETKHLVNRGTDMYSTVLEYVLRINSESQNELLSRMVGDYITMIQSDKCDIRDQGRNILDKLQELETGLNIWGSVDTNIGQIDKVGGFYLLQDDLVRLKRSYADSISNWNIKLQELYSQHKKRQLVLTKKEREMSTLPTDDSSQAKYAKSSSEDGSYPGNASLNVAMDTRPPSNGSAGGARPSTNSHAPSEPVPITTNITETQYVMSPTPGVALGISPGMAAGIIQDSTPPTNTDLNSSNSYIVLQLNKDNLTLEVERKGQGDSKSYNIPTVARETEDSLMLADTDVQKVRSGKGSNRLVVPGNSQKLSNSSDDQTDGQQTDRISGFKKTITNFLSGTGLSPLVIPVDASEHTVLPSCYRVPILVYDQEPSSIIAYALSCHDYHQKLQEIQTTIGSSQREASSQSIYKGSKSGDTDSVASDNDKGTRKGGSAMLAFLRGGSKEASPVLPRKLMDNAAMDSVKYTPKLDSDSIEIEEERAFLMSTSLSLGGADSDKSKGGKQSTSPHLELQFSDQTARFYCKVYFAEQFQQLRKLIFPAGEDMFIRSLSRCKVWEAKGGKSGSAFSKTDDDRFILKQMSGIEVDIFEKFGPEYFQHISKCYMEQKPTALAKIVGVYRIGFRNTHTNRALKQDVLIMENLFYNRKISQTFDLKGSNRNRLVNTSGKREEEVVLLDENLMKLSVESPLYVYPHSKMVLTTAIRQDSEFLSANLVMDYSLLVGLDEKRNELVVGIIDYIRTFTWDKKLETLIKSTGGKMPTVVSPEIYRTRFMEAMGRYFLPVPDQWNGLGRDTEL</sequence>
<dbReference type="EC" id="2.7.1.150" evidence="2"/>
<dbReference type="CDD" id="cd15725">
    <property type="entry name" value="FYVE_PIKfyve_Fab1"/>
    <property type="match status" value="1"/>
</dbReference>
<evidence type="ECO:0000256" key="15">
    <source>
        <dbReference type="PROSITE-ProRule" id="PRU00781"/>
    </source>
</evidence>
<dbReference type="SMART" id="SM00049">
    <property type="entry name" value="DEP"/>
    <property type="match status" value="1"/>
</dbReference>
<evidence type="ECO:0000256" key="14">
    <source>
        <dbReference type="PROSITE-ProRule" id="PRU00091"/>
    </source>
</evidence>
<organism evidence="20 21">
    <name type="scientific">Mizuhopecten yessoensis</name>
    <name type="common">Japanese scallop</name>
    <name type="synonym">Patinopecten yessoensis</name>
    <dbReference type="NCBI Taxonomy" id="6573"/>
    <lineage>
        <taxon>Eukaryota</taxon>
        <taxon>Metazoa</taxon>
        <taxon>Spiralia</taxon>
        <taxon>Lophotrochozoa</taxon>
        <taxon>Mollusca</taxon>
        <taxon>Bivalvia</taxon>
        <taxon>Autobranchia</taxon>
        <taxon>Pteriomorphia</taxon>
        <taxon>Pectinida</taxon>
        <taxon>Pectinoidea</taxon>
        <taxon>Pectinidae</taxon>
        <taxon>Mizuhopecten</taxon>
    </lineage>
</organism>
<dbReference type="InterPro" id="IPR044769">
    <property type="entry name" value="PIKfyve_PIPKc"/>
</dbReference>
<dbReference type="InterPro" id="IPR002423">
    <property type="entry name" value="Cpn60/GroEL/TCP-1"/>
</dbReference>
<dbReference type="InterPro" id="IPR027483">
    <property type="entry name" value="PInositol-4-P-4/5-kinase_C_sf"/>
</dbReference>
<feature type="compositionally biased region" description="Basic and acidic residues" evidence="16">
    <location>
        <begin position="51"/>
        <end position="62"/>
    </location>
</feature>
<feature type="compositionally biased region" description="Polar residues" evidence="16">
    <location>
        <begin position="1539"/>
        <end position="1566"/>
    </location>
</feature>
<dbReference type="Gene3D" id="1.10.10.10">
    <property type="entry name" value="Winged helix-like DNA-binding domain superfamily/Winged helix DNA-binding domain"/>
    <property type="match status" value="1"/>
</dbReference>